<evidence type="ECO:0000256" key="5">
    <source>
        <dbReference type="ARBA" id="ARBA00022842"/>
    </source>
</evidence>
<keyword evidence="9" id="KW-1185">Reference proteome</keyword>
<dbReference type="InterPro" id="IPR039121">
    <property type="entry name" value="NUDT19"/>
</dbReference>
<dbReference type="GO" id="GO:0016818">
    <property type="term" value="F:hydrolase activity, acting on acid anhydrides, in phosphorus-containing anhydrides"/>
    <property type="evidence" value="ECO:0007669"/>
    <property type="project" value="InterPro"/>
</dbReference>
<evidence type="ECO:0000256" key="3">
    <source>
        <dbReference type="ARBA" id="ARBA00022723"/>
    </source>
</evidence>
<evidence type="ECO:0000256" key="6">
    <source>
        <dbReference type="ARBA" id="ARBA00023211"/>
    </source>
</evidence>
<comment type="cofactor">
    <cofactor evidence="1">
        <name>Mn(2+)</name>
        <dbReference type="ChEBI" id="CHEBI:29035"/>
    </cofactor>
</comment>
<reference evidence="8 9" key="1">
    <citation type="submission" date="2019-07" db="EMBL/GenBank/DDBJ databases">
        <title>Genomic Encyclopedia of Archaeal and Bacterial Type Strains, Phase II (KMG-II): from individual species to whole genera.</title>
        <authorList>
            <person name="Goeker M."/>
        </authorList>
    </citation>
    <scope>NUCLEOTIDE SEQUENCE [LARGE SCALE GENOMIC DNA]</scope>
    <source>
        <strain evidence="8 9">DSM 46842</strain>
    </source>
</reference>
<organism evidence="8 9">
    <name type="scientific">Blastococcus xanthinilyticus</name>
    <dbReference type="NCBI Taxonomy" id="1564164"/>
    <lineage>
        <taxon>Bacteria</taxon>
        <taxon>Bacillati</taxon>
        <taxon>Actinomycetota</taxon>
        <taxon>Actinomycetes</taxon>
        <taxon>Geodermatophilales</taxon>
        <taxon>Geodermatophilaceae</taxon>
        <taxon>Blastococcus</taxon>
    </lineage>
</organism>
<dbReference type="SUPFAM" id="SSF55811">
    <property type="entry name" value="Nudix"/>
    <property type="match status" value="1"/>
</dbReference>
<keyword evidence="3" id="KW-0479">Metal-binding</keyword>
<keyword evidence="6" id="KW-0464">Manganese</keyword>
<evidence type="ECO:0000256" key="2">
    <source>
        <dbReference type="ARBA" id="ARBA00001946"/>
    </source>
</evidence>
<dbReference type="InterPro" id="IPR000086">
    <property type="entry name" value="NUDIX_hydrolase_dom"/>
</dbReference>
<proteinExistence type="predicted"/>
<evidence type="ECO:0000313" key="8">
    <source>
        <dbReference type="EMBL" id="TYP87083.1"/>
    </source>
</evidence>
<evidence type="ECO:0000256" key="4">
    <source>
        <dbReference type="ARBA" id="ARBA00022801"/>
    </source>
</evidence>
<name>A0A5S5CTN4_9ACTN</name>
<evidence type="ECO:0000313" key="9">
    <source>
        <dbReference type="Proteomes" id="UP000322499"/>
    </source>
</evidence>
<dbReference type="PANTHER" id="PTHR12318">
    <property type="entry name" value="TESTOSTERONE-REGULATED PROTEIN RP2"/>
    <property type="match status" value="1"/>
</dbReference>
<protein>
    <recommendedName>
        <fullName evidence="7">Nudix hydrolase domain-containing protein</fullName>
    </recommendedName>
</protein>
<dbReference type="PANTHER" id="PTHR12318:SF0">
    <property type="entry name" value="ACYL-COENZYME A DIPHOSPHATASE NUDT19"/>
    <property type="match status" value="1"/>
</dbReference>
<dbReference type="EMBL" id="VNHW01000007">
    <property type="protein sequence ID" value="TYP87083.1"/>
    <property type="molecule type" value="Genomic_DNA"/>
</dbReference>
<keyword evidence="5" id="KW-0460">Magnesium</keyword>
<dbReference type="CDD" id="cd18870">
    <property type="entry name" value="NUDIX_AcylCoAdiphos_Nudt19"/>
    <property type="match status" value="1"/>
</dbReference>
<feature type="domain" description="Nudix hydrolase" evidence="7">
    <location>
        <begin position="6"/>
        <end position="213"/>
    </location>
</feature>
<sequence length="268" mass="28604">MTPTEPKQAATVLLLRDGTPGLEVYLLRRTRGMPFAGGMTAYPGGGVDARDGDTEIGWAGPPPEQWAEAFGCDERTARELVCAAVRETFEEAGVLLAGRAEGAGVGGVLPSVSGDDWEEQRLGLLSRELSLSELLADRGLVLRSDLLRPFAHWITPPVEPRRYDTKFFAAALPVGQEARDVSGEADEATWLSPAAALAELHAGTRPMMPPTTHTLGQLEPFPDVAAALAGSPPEPLHPISPTFEETPDGRWAVLPDGTRIRMVVALPS</sequence>
<dbReference type="Proteomes" id="UP000322499">
    <property type="component" value="Unassembled WGS sequence"/>
</dbReference>
<dbReference type="PROSITE" id="PS51462">
    <property type="entry name" value="NUDIX"/>
    <property type="match status" value="1"/>
</dbReference>
<gene>
    <name evidence="8" type="ORF">BD833_10717</name>
</gene>
<dbReference type="InterPro" id="IPR015797">
    <property type="entry name" value="NUDIX_hydrolase-like_dom_sf"/>
</dbReference>
<comment type="caution">
    <text evidence="8">The sequence shown here is derived from an EMBL/GenBank/DDBJ whole genome shotgun (WGS) entry which is preliminary data.</text>
</comment>
<comment type="cofactor">
    <cofactor evidence="2">
        <name>Mg(2+)</name>
        <dbReference type="ChEBI" id="CHEBI:18420"/>
    </cofactor>
</comment>
<keyword evidence="4" id="KW-0378">Hydrolase</keyword>
<dbReference type="Gene3D" id="3.90.79.10">
    <property type="entry name" value="Nucleoside Triphosphate Pyrophosphohydrolase"/>
    <property type="match status" value="1"/>
</dbReference>
<dbReference type="GO" id="GO:0046872">
    <property type="term" value="F:metal ion binding"/>
    <property type="evidence" value="ECO:0007669"/>
    <property type="project" value="UniProtKB-KW"/>
</dbReference>
<evidence type="ECO:0000256" key="1">
    <source>
        <dbReference type="ARBA" id="ARBA00001936"/>
    </source>
</evidence>
<accession>A0A5S5CTN4</accession>
<evidence type="ECO:0000259" key="7">
    <source>
        <dbReference type="PROSITE" id="PS51462"/>
    </source>
</evidence>
<dbReference type="RefSeq" id="WP_166533366.1">
    <property type="nucleotide sequence ID" value="NZ_VNHW01000007.1"/>
</dbReference>
<dbReference type="AlphaFoldDB" id="A0A5S5CTN4"/>